<organism evidence="8 9">
    <name type="scientific">Aromia moschata</name>
    <dbReference type="NCBI Taxonomy" id="1265417"/>
    <lineage>
        <taxon>Eukaryota</taxon>
        <taxon>Metazoa</taxon>
        <taxon>Ecdysozoa</taxon>
        <taxon>Arthropoda</taxon>
        <taxon>Hexapoda</taxon>
        <taxon>Insecta</taxon>
        <taxon>Pterygota</taxon>
        <taxon>Neoptera</taxon>
        <taxon>Endopterygota</taxon>
        <taxon>Coleoptera</taxon>
        <taxon>Polyphaga</taxon>
        <taxon>Cucujiformia</taxon>
        <taxon>Chrysomeloidea</taxon>
        <taxon>Cerambycidae</taxon>
        <taxon>Cerambycinae</taxon>
        <taxon>Callichromatini</taxon>
        <taxon>Aromia</taxon>
    </lineage>
</organism>
<dbReference type="Gene3D" id="3.40.30.10">
    <property type="entry name" value="Glutaredoxin"/>
    <property type="match status" value="2"/>
</dbReference>
<evidence type="ECO:0000259" key="7">
    <source>
        <dbReference type="PROSITE" id="PS51352"/>
    </source>
</evidence>
<accession>A0AAV8YL09</accession>
<dbReference type="Proteomes" id="UP001162162">
    <property type="component" value="Unassembled WGS sequence"/>
</dbReference>
<comment type="caution">
    <text evidence="8">The sequence shown here is derived from an EMBL/GenBank/DDBJ whole genome shotgun (WGS) entry which is preliminary data.</text>
</comment>
<dbReference type="Pfam" id="PF13848">
    <property type="entry name" value="Thioredoxin_6"/>
    <property type="match status" value="1"/>
</dbReference>
<keyword evidence="2" id="KW-0812">Transmembrane</keyword>
<evidence type="ECO:0000256" key="2">
    <source>
        <dbReference type="ARBA" id="ARBA00022692"/>
    </source>
</evidence>
<comment type="subcellular location">
    <subcellularLocation>
        <location evidence="1">Endoplasmic reticulum membrane</location>
        <topology evidence="1">Single-pass membrane protein</topology>
    </subcellularLocation>
</comment>
<dbReference type="PROSITE" id="PS00194">
    <property type="entry name" value="THIOREDOXIN_1"/>
    <property type="match status" value="1"/>
</dbReference>
<proteinExistence type="predicted"/>
<keyword evidence="9" id="KW-1185">Reference proteome</keyword>
<keyword evidence="3" id="KW-1133">Transmembrane helix</keyword>
<dbReference type="EMBL" id="JAPWTK010000087">
    <property type="protein sequence ID" value="KAJ8951275.1"/>
    <property type="molecule type" value="Genomic_DNA"/>
</dbReference>
<evidence type="ECO:0000313" key="9">
    <source>
        <dbReference type="Proteomes" id="UP001162162"/>
    </source>
</evidence>
<dbReference type="InterPro" id="IPR036249">
    <property type="entry name" value="Thioredoxin-like_sf"/>
</dbReference>
<evidence type="ECO:0000256" key="1">
    <source>
        <dbReference type="ARBA" id="ARBA00004389"/>
    </source>
</evidence>
<dbReference type="AlphaFoldDB" id="A0AAV8YL09"/>
<evidence type="ECO:0000256" key="4">
    <source>
        <dbReference type="ARBA" id="ARBA00023136"/>
    </source>
</evidence>
<dbReference type="PANTHER" id="PTHR46426">
    <property type="entry name" value="PROTEIN DISULFIDE-ISOMERASE TMX3"/>
    <property type="match status" value="1"/>
</dbReference>
<feature type="chain" id="PRO_5043496771" description="Thioredoxin domain-containing protein" evidence="6">
    <location>
        <begin position="19"/>
        <end position="424"/>
    </location>
</feature>
<protein>
    <recommendedName>
        <fullName evidence="7">Thioredoxin domain-containing protein</fullName>
    </recommendedName>
</protein>
<dbReference type="PANTHER" id="PTHR46426:SF1">
    <property type="entry name" value="PROTEIN DISULFIDE-ISOMERASE TMX3"/>
    <property type="match status" value="1"/>
</dbReference>
<feature type="signal peptide" evidence="6">
    <location>
        <begin position="1"/>
        <end position="18"/>
    </location>
</feature>
<keyword evidence="6" id="KW-0732">Signal</keyword>
<name>A0AAV8YL09_9CUCU</name>
<dbReference type="SUPFAM" id="SSF52833">
    <property type="entry name" value="Thioredoxin-like"/>
    <property type="match status" value="1"/>
</dbReference>
<evidence type="ECO:0000256" key="5">
    <source>
        <dbReference type="ARBA" id="ARBA00045246"/>
    </source>
</evidence>
<dbReference type="PROSITE" id="PS51352">
    <property type="entry name" value="THIOREDOXIN_2"/>
    <property type="match status" value="1"/>
</dbReference>
<keyword evidence="4" id="KW-0472">Membrane</keyword>
<dbReference type="InterPro" id="IPR017937">
    <property type="entry name" value="Thioredoxin_CS"/>
</dbReference>
<evidence type="ECO:0000313" key="8">
    <source>
        <dbReference type="EMBL" id="KAJ8951275.1"/>
    </source>
</evidence>
<reference evidence="8" key="1">
    <citation type="journal article" date="2023" name="Insect Mol. Biol.">
        <title>Genome sequencing provides insights into the evolution of gene families encoding plant cell wall-degrading enzymes in longhorned beetles.</title>
        <authorList>
            <person name="Shin N.R."/>
            <person name="Okamura Y."/>
            <person name="Kirsch R."/>
            <person name="Pauchet Y."/>
        </authorList>
    </citation>
    <scope>NUCLEOTIDE SEQUENCE</scope>
    <source>
        <strain evidence="8">AMC_N1</strain>
    </source>
</reference>
<dbReference type="InterPro" id="IPR052250">
    <property type="entry name" value="PDI_TMX3"/>
</dbReference>
<dbReference type="GO" id="GO:0005789">
    <property type="term" value="C:endoplasmic reticulum membrane"/>
    <property type="evidence" value="ECO:0007669"/>
    <property type="project" value="UniProtKB-SubCell"/>
</dbReference>
<comment type="function">
    <text evidence="5">Probable disulfide isomerase, which participates in the folding of proteins containing disulfide bonds. May act as a dithiol oxidase. Acts as a regulator of endoplasmic reticulum-mitochondria contact sites via its ability to regulate redox signals.</text>
</comment>
<feature type="domain" description="Thioredoxin" evidence="7">
    <location>
        <begin position="7"/>
        <end position="123"/>
    </location>
</feature>
<dbReference type="InterPro" id="IPR013766">
    <property type="entry name" value="Thioredoxin_domain"/>
</dbReference>
<sequence length="424" mass="49423">MLFFKHFFITYLFMEISASRVLELSDRFSSIRQEGGYWLVKFYAPWCGYCKRLEPVWAHVAQALYRSNIRVGRVDCSRFPNIAAEFKINGFPTIKFITPDQDHTFHGDQNKEDILNFAFRMAGPPVQEITSSESLSRIKGVNQLFFMYVGRQDDNLWTSYLDVASKMQPHGFFYFAKEEIAKQHVDMDEVPAVFVYKDGLHTFYSEDVDYDAEQNHEQNSSMYKWINEERFDTFPKITKGNINEIIKTNKYIVIAVVEENKLQQIPPEMLEFRETVESLIRRKKDKYHKYFQFGWVGSPDIANSIAMQVLPLPSLVVLNSTTGHFHIPEDKPLQMPVDVIDLFLDRVFNQTAPVYGGNGLTIRYYRTYFEITTALANMWRGNPTLTSVLVGLPFSFLCFILYSICCTDILDAEDEEEDPHEKRD</sequence>
<dbReference type="Pfam" id="PF00085">
    <property type="entry name" value="Thioredoxin"/>
    <property type="match status" value="1"/>
</dbReference>
<evidence type="ECO:0000256" key="3">
    <source>
        <dbReference type="ARBA" id="ARBA00022989"/>
    </source>
</evidence>
<gene>
    <name evidence="8" type="ORF">NQ318_008178</name>
</gene>
<evidence type="ECO:0000256" key="6">
    <source>
        <dbReference type="SAM" id="SignalP"/>
    </source>
</evidence>